<dbReference type="AlphaFoldDB" id="A0AAN4VZM5"/>
<evidence type="ECO:0000256" key="3">
    <source>
        <dbReference type="ARBA" id="ARBA00023082"/>
    </source>
</evidence>
<keyword evidence="8" id="KW-1185">Reference proteome</keyword>
<evidence type="ECO:0000256" key="4">
    <source>
        <dbReference type="ARBA" id="ARBA00023163"/>
    </source>
</evidence>
<dbReference type="RefSeq" id="WP_338238245.1">
    <property type="nucleotide sequence ID" value="NZ_BQKE01000002.1"/>
</dbReference>
<feature type="domain" description="RNA polymerase sigma factor 70 region 4 type 2" evidence="6">
    <location>
        <begin position="126"/>
        <end position="172"/>
    </location>
</feature>
<name>A0AAN4VZM5_9BACT</name>
<keyword evidence="3" id="KW-0731">Sigma factor</keyword>
<feature type="domain" description="RNA polymerase sigma-70 region 2" evidence="5">
    <location>
        <begin position="43"/>
        <end position="89"/>
    </location>
</feature>
<evidence type="ECO:0000259" key="5">
    <source>
        <dbReference type="Pfam" id="PF04542"/>
    </source>
</evidence>
<organism evidence="7 8">
    <name type="scientific">Persicobacter diffluens</name>
    <dbReference type="NCBI Taxonomy" id="981"/>
    <lineage>
        <taxon>Bacteria</taxon>
        <taxon>Pseudomonadati</taxon>
        <taxon>Bacteroidota</taxon>
        <taxon>Cytophagia</taxon>
        <taxon>Cytophagales</taxon>
        <taxon>Persicobacteraceae</taxon>
        <taxon>Persicobacter</taxon>
    </lineage>
</organism>
<dbReference type="InterPro" id="IPR014284">
    <property type="entry name" value="RNA_pol_sigma-70_dom"/>
</dbReference>
<dbReference type="PANTHER" id="PTHR43133:SF46">
    <property type="entry name" value="RNA POLYMERASE SIGMA-70 FACTOR ECF SUBFAMILY"/>
    <property type="match status" value="1"/>
</dbReference>
<dbReference type="InterPro" id="IPR007627">
    <property type="entry name" value="RNA_pol_sigma70_r2"/>
</dbReference>
<sequence length="180" mass="21054">MLKFNSSVSKYPFEPPLTKKSFERIFFDLFEPLRIFGMRFGLGAQESEDLVADVFCKLWEQKEDLQVKSSLKAYLFSAMRNKALNYKEQHGVSRQVGVEEAFEVAHDQMADQQQADELQFLFQQELQSFSNNKQQIFRLSRDEEMSYKEIAEVMGISIKTVESHMSEVLKALRKVARAYR</sequence>
<dbReference type="SUPFAM" id="SSF88659">
    <property type="entry name" value="Sigma3 and sigma4 domains of RNA polymerase sigma factors"/>
    <property type="match status" value="1"/>
</dbReference>
<evidence type="ECO:0000259" key="6">
    <source>
        <dbReference type="Pfam" id="PF08281"/>
    </source>
</evidence>
<dbReference type="InterPro" id="IPR013325">
    <property type="entry name" value="RNA_pol_sigma_r2"/>
</dbReference>
<dbReference type="InterPro" id="IPR013324">
    <property type="entry name" value="RNA_pol_sigma_r3/r4-like"/>
</dbReference>
<evidence type="ECO:0000256" key="1">
    <source>
        <dbReference type="ARBA" id="ARBA00010641"/>
    </source>
</evidence>
<comment type="similarity">
    <text evidence="1">Belongs to the sigma-70 factor family. ECF subfamily.</text>
</comment>
<dbReference type="Pfam" id="PF08281">
    <property type="entry name" value="Sigma70_r4_2"/>
    <property type="match status" value="1"/>
</dbReference>
<evidence type="ECO:0000256" key="2">
    <source>
        <dbReference type="ARBA" id="ARBA00023015"/>
    </source>
</evidence>
<dbReference type="Pfam" id="PF04542">
    <property type="entry name" value="Sigma70_r2"/>
    <property type="match status" value="1"/>
</dbReference>
<dbReference type="Gene3D" id="1.10.10.10">
    <property type="entry name" value="Winged helix-like DNA-binding domain superfamily/Winged helix DNA-binding domain"/>
    <property type="match status" value="1"/>
</dbReference>
<accession>A0AAN4VZM5</accession>
<protein>
    <submittedName>
        <fullName evidence="7">RNA polymerase sigma-70 factor</fullName>
    </submittedName>
</protein>
<keyword evidence="2" id="KW-0805">Transcription regulation</keyword>
<dbReference type="Gene3D" id="1.10.1740.10">
    <property type="match status" value="1"/>
</dbReference>
<evidence type="ECO:0000313" key="8">
    <source>
        <dbReference type="Proteomes" id="UP001310022"/>
    </source>
</evidence>
<dbReference type="InterPro" id="IPR039425">
    <property type="entry name" value="RNA_pol_sigma-70-like"/>
</dbReference>
<dbReference type="SUPFAM" id="SSF88946">
    <property type="entry name" value="Sigma2 domain of RNA polymerase sigma factors"/>
    <property type="match status" value="1"/>
</dbReference>
<dbReference type="GO" id="GO:0003677">
    <property type="term" value="F:DNA binding"/>
    <property type="evidence" value="ECO:0007669"/>
    <property type="project" value="InterPro"/>
</dbReference>
<dbReference type="InterPro" id="IPR036388">
    <property type="entry name" value="WH-like_DNA-bd_sf"/>
</dbReference>
<dbReference type="Proteomes" id="UP001310022">
    <property type="component" value="Unassembled WGS sequence"/>
</dbReference>
<keyword evidence="4" id="KW-0804">Transcription</keyword>
<dbReference type="GO" id="GO:0016987">
    <property type="term" value="F:sigma factor activity"/>
    <property type="evidence" value="ECO:0007669"/>
    <property type="project" value="UniProtKB-KW"/>
</dbReference>
<gene>
    <name evidence="7" type="ORF">PEDI_35810</name>
</gene>
<evidence type="ECO:0000313" key="7">
    <source>
        <dbReference type="EMBL" id="GJM63029.1"/>
    </source>
</evidence>
<dbReference type="PANTHER" id="PTHR43133">
    <property type="entry name" value="RNA POLYMERASE ECF-TYPE SIGMA FACTO"/>
    <property type="match status" value="1"/>
</dbReference>
<dbReference type="InterPro" id="IPR013249">
    <property type="entry name" value="RNA_pol_sigma70_r4_t2"/>
</dbReference>
<dbReference type="EMBL" id="BQKE01000002">
    <property type="protein sequence ID" value="GJM63029.1"/>
    <property type="molecule type" value="Genomic_DNA"/>
</dbReference>
<comment type="caution">
    <text evidence="7">The sequence shown here is derived from an EMBL/GenBank/DDBJ whole genome shotgun (WGS) entry which is preliminary data.</text>
</comment>
<dbReference type="GO" id="GO:0006352">
    <property type="term" value="P:DNA-templated transcription initiation"/>
    <property type="evidence" value="ECO:0007669"/>
    <property type="project" value="InterPro"/>
</dbReference>
<proteinExistence type="inferred from homology"/>
<dbReference type="NCBIfam" id="TIGR02937">
    <property type="entry name" value="sigma70-ECF"/>
    <property type="match status" value="1"/>
</dbReference>
<reference evidence="7 8" key="1">
    <citation type="submission" date="2021-12" db="EMBL/GenBank/DDBJ databases">
        <title>Genome sequencing of bacteria with rrn-lacking chromosome and rrn-plasmid.</title>
        <authorList>
            <person name="Anda M."/>
            <person name="Iwasaki W."/>
        </authorList>
    </citation>
    <scope>NUCLEOTIDE SEQUENCE [LARGE SCALE GENOMIC DNA]</scope>
    <source>
        <strain evidence="7 8">NBRC 15940</strain>
    </source>
</reference>